<proteinExistence type="inferred from homology"/>
<name>A0ABM0MG06_SACKO</name>
<dbReference type="InterPro" id="IPR001873">
    <property type="entry name" value="ENaC"/>
</dbReference>
<dbReference type="PROSITE" id="PS01206">
    <property type="entry name" value="ASC"/>
    <property type="match status" value="1"/>
</dbReference>
<evidence type="ECO:0000313" key="13">
    <source>
        <dbReference type="Proteomes" id="UP000694865"/>
    </source>
</evidence>
<feature type="chain" id="PRO_5046335262" evidence="12">
    <location>
        <begin position="27"/>
        <end position="287"/>
    </location>
</feature>
<keyword evidence="9 11" id="KW-0739">Sodium transport</keyword>
<sequence>MLLSVARIPAVAKLLLVAVLILVAMASEWDYFDWDDLDTKTEFYNEPTQYWNKSASLNQWLASMPTQQKEEWGHQLKDFLLDCQWNDVMCSPKNFTKFVSSRYGNCYTFNSGANNSTVVKTNYAGPYYGLTLELFIEQNEYLDDYPDFAGVRVAIHSQKTMPFPEDDGFNVEPGRVTSVGIRRVEVTRLPHPYTTCIKADHEGYENAYTERYGVSYSLETCMKSCYQKRVAERCRCLDGRYPPPIGNDDLHICAYSNMSAYTCLSNVGDEYRSYDLSMNCDCPQPCQ</sequence>
<keyword evidence="8" id="KW-0472">Membrane</keyword>
<dbReference type="InterPro" id="IPR020903">
    <property type="entry name" value="ENaC_CS"/>
</dbReference>
<keyword evidence="6" id="KW-0915">Sodium</keyword>
<evidence type="ECO:0000256" key="2">
    <source>
        <dbReference type="ARBA" id="ARBA00022448"/>
    </source>
</evidence>
<evidence type="ECO:0000256" key="6">
    <source>
        <dbReference type="ARBA" id="ARBA00023053"/>
    </source>
</evidence>
<keyword evidence="2 11" id="KW-0813">Transport</keyword>
<evidence type="ECO:0000256" key="7">
    <source>
        <dbReference type="ARBA" id="ARBA00023065"/>
    </source>
</evidence>
<evidence type="ECO:0000256" key="10">
    <source>
        <dbReference type="ARBA" id="ARBA00023303"/>
    </source>
</evidence>
<dbReference type="GeneID" id="100370666"/>
<comment type="subcellular location">
    <subcellularLocation>
        <location evidence="1">Membrane</location>
        <topology evidence="1">Multi-pass membrane protein</topology>
    </subcellularLocation>
</comment>
<organism evidence="13 14">
    <name type="scientific">Saccoglossus kowalevskii</name>
    <name type="common">Acorn worm</name>
    <dbReference type="NCBI Taxonomy" id="10224"/>
    <lineage>
        <taxon>Eukaryota</taxon>
        <taxon>Metazoa</taxon>
        <taxon>Hemichordata</taxon>
        <taxon>Enteropneusta</taxon>
        <taxon>Harrimaniidae</taxon>
        <taxon>Saccoglossus</taxon>
    </lineage>
</organism>
<evidence type="ECO:0000256" key="5">
    <source>
        <dbReference type="ARBA" id="ARBA00022989"/>
    </source>
</evidence>
<dbReference type="PANTHER" id="PTHR11690:SF248">
    <property type="entry name" value="PICKPOCKET 17, ISOFORM A"/>
    <property type="match status" value="1"/>
</dbReference>
<feature type="signal peptide" evidence="12">
    <location>
        <begin position="1"/>
        <end position="26"/>
    </location>
</feature>
<evidence type="ECO:0000256" key="9">
    <source>
        <dbReference type="ARBA" id="ARBA00023201"/>
    </source>
</evidence>
<dbReference type="Pfam" id="PF00858">
    <property type="entry name" value="ASC"/>
    <property type="match status" value="1"/>
</dbReference>
<dbReference type="PANTHER" id="PTHR11690">
    <property type="entry name" value="AMILORIDE-SENSITIVE SODIUM CHANNEL-RELATED"/>
    <property type="match status" value="1"/>
</dbReference>
<dbReference type="Proteomes" id="UP000694865">
    <property type="component" value="Unplaced"/>
</dbReference>
<dbReference type="Gene3D" id="2.60.470.10">
    <property type="entry name" value="Acid-sensing ion channels like domains"/>
    <property type="match status" value="1"/>
</dbReference>
<keyword evidence="7 11" id="KW-0406">Ion transport</keyword>
<evidence type="ECO:0000256" key="1">
    <source>
        <dbReference type="ARBA" id="ARBA00004141"/>
    </source>
</evidence>
<evidence type="ECO:0000256" key="11">
    <source>
        <dbReference type="RuleBase" id="RU000679"/>
    </source>
</evidence>
<dbReference type="RefSeq" id="XP_006818947.1">
    <property type="nucleotide sequence ID" value="XM_006818884.1"/>
</dbReference>
<keyword evidence="5" id="KW-1133">Transmembrane helix</keyword>
<comment type="similarity">
    <text evidence="11">Belongs to the amiloride-sensitive sodium channel (TC 1.A.6) family.</text>
</comment>
<protein>
    <submittedName>
        <fullName evidence="14">Degenerin del-1-like</fullName>
    </submittedName>
</protein>
<keyword evidence="13" id="KW-1185">Reference proteome</keyword>
<reference evidence="14" key="1">
    <citation type="submission" date="2025-08" db="UniProtKB">
        <authorList>
            <consortium name="RefSeq"/>
        </authorList>
    </citation>
    <scope>IDENTIFICATION</scope>
    <source>
        <tissue evidence="14">Testes</tissue>
    </source>
</reference>
<gene>
    <name evidence="14" type="primary">LOC100370666</name>
</gene>
<evidence type="ECO:0000256" key="3">
    <source>
        <dbReference type="ARBA" id="ARBA00022461"/>
    </source>
</evidence>
<evidence type="ECO:0000256" key="4">
    <source>
        <dbReference type="ARBA" id="ARBA00022692"/>
    </source>
</evidence>
<keyword evidence="10 11" id="KW-0407">Ion channel</keyword>
<keyword evidence="4 11" id="KW-0812">Transmembrane</keyword>
<evidence type="ECO:0000256" key="8">
    <source>
        <dbReference type="ARBA" id="ARBA00023136"/>
    </source>
</evidence>
<keyword evidence="12" id="KW-0732">Signal</keyword>
<evidence type="ECO:0000256" key="12">
    <source>
        <dbReference type="SAM" id="SignalP"/>
    </source>
</evidence>
<keyword evidence="3 11" id="KW-0894">Sodium channel</keyword>
<accession>A0ABM0MG06</accession>
<dbReference type="PRINTS" id="PR01078">
    <property type="entry name" value="AMINACHANNEL"/>
</dbReference>
<evidence type="ECO:0000313" key="14">
    <source>
        <dbReference type="RefSeq" id="XP_006818947.1"/>
    </source>
</evidence>